<evidence type="ECO:0000313" key="8">
    <source>
        <dbReference type="EMBL" id="OYD17576.1"/>
    </source>
</evidence>
<dbReference type="EMBL" id="NOZQ01000003">
    <property type="protein sequence ID" value="OYD17576.1"/>
    <property type="molecule type" value="Genomic_DNA"/>
</dbReference>
<comment type="similarity">
    <text evidence="6">Belongs to the sigma-70 factor family. RpoD/SigA subfamily.</text>
</comment>
<gene>
    <name evidence="8" type="primary">rpoD</name>
    <name evidence="6" type="synonym">sigA</name>
    <name evidence="8" type="ORF">CH333_00165</name>
</gene>
<proteinExistence type="inferred from homology"/>
<dbReference type="SUPFAM" id="SSF88659">
    <property type="entry name" value="Sigma3 and sigma4 domains of RNA polymerase sigma factors"/>
    <property type="match status" value="2"/>
</dbReference>
<dbReference type="InterPro" id="IPR007630">
    <property type="entry name" value="RNA_pol_sigma70_r4"/>
</dbReference>
<feature type="DNA-binding region" description="H-T-H motif" evidence="6">
    <location>
        <begin position="465"/>
        <end position="484"/>
    </location>
</feature>
<dbReference type="InterPro" id="IPR009042">
    <property type="entry name" value="RNA_pol_sigma70_r1_2"/>
</dbReference>
<comment type="caution">
    <text evidence="8">The sequence shown here is derived from an EMBL/GenBank/DDBJ whole genome shotgun (WGS) entry which is preliminary data.</text>
</comment>
<dbReference type="Gene3D" id="1.10.10.10">
    <property type="entry name" value="Winged helix-like DNA-binding domain superfamily/Winged helix DNA-binding domain"/>
    <property type="match status" value="2"/>
</dbReference>
<dbReference type="InterPro" id="IPR036388">
    <property type="entry name" value="WH-like_DNA-bd_sf"/>
</dbReference>
<dbReference type="GO" id="GO:0006352">
    <property type="term" value="P:DNA-templated transcription initiation"/>
    <property type="evidence" value="ECO:0007669"/>
    <property type="project" value="UniProtKB-UniRule"/>
</dbReference>
<dbReference type="Pfam" id="PF04539">
    <property type="entry name" value="Sigma70_r3"/>
    <property type="match status" value="1"/>
</dbReference>
<organism evidence="8 9">
    <name type="scientific">candidate division WOR-3 bacterium JGI_Cruoil_03_44_89</name>
    <dbReference type="NCBI Taxonomy" id="1973748"/>
    <lineage>
        <taxon>Bacteria</taxon>
        <taxon>Bacteria division WOR-3</taxon>
    </lineage>
</organism>
<dbReference type="NCBIfam" id="TIGR02937">
    <property type="entry name" value="sigma70-ECF"/>
    <property type="match status" value="1"/>
</dbReference>
<dbReference type="Proteomes" id="UP000215215">
    <property type="component" value="Unassembled WGS sequence"/>
</dbReference>
<reference evidence="8 9" key="1">
    <citation type="submission" date="2017-07" db="EMBL/GenBank/DDBJ databases">
        <title>Recovery of genomes from metagenomes via a dereplication, aggregation, and scoring strategy.</title>
        <authorList>
            <person name="Sieber C.M."/>
            <person name="Probst A.J."/>
            <person name="Sharrar A."/>
            <person name="Thomas B.C."/>
            <person name="Hess M."/>
            <person name="Tringe S.G."/>
            <person name="Banfield J.F."/>
        </authorList>
    </citation>
    <scope>NUCLEOTIDE SEQUENCE [LARGE SCALE GENOMIC DNA]</scope>
    <source>
        <strain evidence="8">JGI_Cruoil_03_44_89</strain>
    </source>
</reference>
<dbReference type="Pfam" id="PF03979">
    <property type="entry name" value="Sigma70_r1_1"/>
    <property type="match status" value="1"/>
</dbReference>
<evidence type="ECO:0000256" key="3">
    <source>
        <dbReference type="ARBA" id="ARBA00023082"/>
    </source>
</evidence>
<accession>A0A235BZF1</accession>
<dbReference type="InterPro" id="IPR007127">
    <property type="entry name" value="RNA_pol_sigma_70_r1_1"/>
</dbReference>
<keyword evidence="1 6" id="KW-0963">Cytoplasm</keyword>
<dbReference type="GO" id="GO:0005737">
    <property type="term" value="C:cytoplasm"/>
    <property type="evidence" value="ECO:0007669"/>
    <property type="project" value="UniProtKB-SubCell"/>
</dbReference>
<feature type="short sequence motif" description="Interaction with polymerase core subunit RpoC" evidence="6">
    <location>
        <begin position="295"/>
        <end position="298"/>
    </location>
</feature>
<dbReference type="InterPro" id="IPR028630">
    <property type="entry name" value="Sigma70_RpoD"/>
</dbReference>
<dbReference type="GO" id="GO:0003677">
    <property type="term" value="F:DNA binding"/>
    <property type="evidence" value="ECO:0007669"/>
    <property type="project" value="UniProtKB-UniRule"/>
</dbReference>
<evidence type="ECO:0000313" key="9">
    <source>
        <dbReference type="Proteomes" id="UP000215215"/>
    </source>
</evidence>
<dbReference type="Gene3D" id="1.10.601.10">
    <property type="entry name" value="RNA Polymerase Primary Sigma Factor"/>
    <property type="match status" value="1"/>
</dbReference>
<dbReference type="SUPFAM" id="SSF88946">
    <property type="entry name" value="Sigma2 domain of RNA polymerase sigma factors"/>
    <property type="match status" value="1"/>
</dbReference>
<dbReference type="NCBIfam" id="TIGR02393">
    <property type="entry name" value="RpoD_Cterm"/>
    <property type="match status" value="1"/>
</dbReference>
<dbReference type="InterPro" id="IPR042189">
    <property type="entry name" value="RNA_pol_sigma_70_r1_1_sf"/>
</dbReference>
<evidence type="ECO:0000256" key="1">
    <source>
        <dbReference type="ARBA" id="ARBA00022490"/>
    </source>
</evidence>
<dbReference type="FunFam" id="1.10.601.10:FF:000001">
    <property type="entry name" value="RNA polymerase sigma factor SigA"/>
    <property type="match status" value="1"/>
</dbReference>
<comment type="subcellular location">
    <subcellularLocation>
        <location evidence="6">Cytoplasm</location>
    </subcellularLocation>
</comment>
<evidence type="ECO:0000256" key="2">
    <source>
        <dbReference type="ARBA" id="ARBA00023015"/>
    </source>
</evidence>
<feature type="domain" description="RNA polymerase sigma-70" evidence="7">
    <location>
        <begin position="464"/>
        <end position="490"/>
    </location>
</feature>
<dbReference type="InterPro" id="IPR014284">
    <property type="entry name" value="RNA_pol_sigma-70_dom"/>
</dbReference>
<dbReference type="PANTHER" id="PTHR30603">
    <property type="entry name" value="RNA POLYMERASE SIGMA FACTOR RPO"/>
    <property type="match status" value="1"/>
</dbReference>
<dbReference type="InterPro" id="IPR013324">
    <property type="entry name" value="RNA_pol_sigma_r3/r4-like"/>
</dbReference>
<dbReference type="InterPro" id="IPR000943">
    <property type="entry name" value="RNA_pol_sigma70"/>
</dbReference>
<dbReference type="InterPro" id="IPR012760">
    <property type="entry name" value="RNA_pol_sigma_RpoD_C"/>
</dbReference>
<feature type="region of interest" description="Sigma-70 factor domain-3" evidence="6">
    <location>
        <begin position="350"/>
        <end position="426"/>
    </location>
</feature>
<dbReference type="GO" id="GO:0016987">
    <property type="term" value="F:sigma factor activity"/>
    <property type="evidence" value="ECO:0007669"/>
    <property type="project" value="UniProtKB-UniRule"/>
</dbReference>
<keyword evidence="3 6" id="KW-0731">Sigma factor</keyword>
<dbReference type="InterPro" id="IPR007627">
    <property type="entry name" value="RNA_pol_sigma70_r2"/>
</dbReference>
<dbReference type="Pfam" id="PF00140">
    <property type="entry name" value="Sigma70_r1_2"/>
    <property type="match status" value="1"/>
</dbReference>
<comment type="subunit">
    <text evidence="6">Interacts transiently with the RNA polymerase catalytic core.</text>
</comment>
<dbReference type="InterPro" id="IPR050239">
    <property type="entry name" value="Sigma-70_RNA_pol_init_factors"/>
</dbReference>
<dbReference type="HAMAP" id="MF_00963">
    <property type="entry name" value="Sigma70_RpoD_SigA"/>
    <property type="match status" value="1"/>
</dbReference>
<protein>
    <recommendedName>
        <fullName evidence="6">RNA polymerase sigma factor SigA</fullName>
    </recommendedName>
</protein>
<dbReference type="Pfam" id="PF04545">
    <property type="entry name" value="Sigma70_r4"/>
    <property type="match status" value="1"/>
</dbReference>
<dbReference type="PANTHER" id="PTHR30603:SF60">
    <property type="entry name" value="RNA POLYMERASE SIGMA FACTOR RPOD"/>
    <property type="match status" value="1"/>
</dbReference>
<dbReference type="Gene3D" id="1.10.220.120">
    <property type="entry name" value="Sigma-70 factor, region 1.1"/>
    <property type="match status" value="1"/>
</dbReference>
<dbReference type="InterPro" id="IPR007624">
    <property type="entry name" value="RNA_pol_sigma70_r3"/>
</dbReference>
<evidence type="ECO:0000256" key="6">
    <source>
        <dbReference type="HAMAP-Rule" id="MF_00963"/>
    </source>
</evidence>
<sequence length="507" mass="58857">MPFEGTGGMMRIDYIKILKYANVKGNLTYEDLNKLLPTELIQPGDIDKIISDLREQGVTISGEDESENKKLQELPVMGDRLEDPTKIYLKEMSRSVLLNKEQEIEFSKTIECGYEQITRAAFSTLVAIDKLLSYREKILTNRIPPDEFVRIGVVEPSRRELRKEKGRILSSLDKIDEKRTEILKLYHREMLEKMEKKKEEIKEMVIDLGLHFLYLDEIVSTLEEYLEELKGNESCKCELEAILGIKIENLPALIKRIKKYHQKVETAKESMVNANVRLVVSIARKYTGRGLEFDDLIQEGNNGLIKAVAKFNYRKGYKFSTYATWWIRQAISRAIADQSRTIRVPVHMLELSHRVLKATKQFIQEHGREPTTEQLSLILDVSERKIRTVYRIAQDTISLDKPVGSDEDSFFGDFIADENTGSPAEEIGRMFLKCKIDEILSSLTKKEKEVIEMRFGLIDGVSRTLEEVGNMFDVTRERVRQIEQKAVRKLRHKNRKKKLEPFLDFLR</sequence>
<keyword evidence="2 6" id="KW-0805">Transcription regulation</keyword>
<name>A0A235BZF1_UNCW3</name>
<evidence type="ECO:0000259" key="7">
    <source>
        <dbReference type="PROSITE" id="PS00716"/>
    </source>
</evidence>
<comment type="function">
    <text evidence="6">Sigma factors are initiation factors that promote the attachment of RNA polymerase to specific initiation sites and are then released. This sigma factor is the primary sigma factor during exponential growth.</text>
</comment>
<dbReference type="CDD" id="cd06171">
    <property type="entry name" value="Sigma70_r4"/>
    <property type="match status" value="1"/>
</dbReference>
<feature type="region of interest" description="Sigma-70 factor domain-2" evidence="6">
    <location>
        <begin position="271"/>
        <end position="341"/>
    </location>
</feature>
<feature type="region of interest" description="Sigma-70 factor domain-4" evidence="6">
    <location>
        <begin position="439"/>
        <end position="492"/>
    </location>
</feature>
<dbReference type="AlphaFoldDB" id="A0A235BZF1"/>
<evidence type="ECO:0000256" key="5">
    <source>
        <dbReference type="ARBA" id="ARBA00023163"/>
    </source>
</evidence>
<dbReference type="PROSITE" id="PS00716">
    <property type="entry name" value="SIGMA70_2"/>
    <property type="match status" value="1"/>
</dbReference>
<keyword evidence="4 6" id="KW-0238">DNA-binding</keyword>
<dbReference type="Pfam" id="PF04542">
    <property type="entry name" value="Sigma70_r2"/>
    <property type="match status" value="1"/>
</dbReference>
<evidence type="ECO:0000256" key="4">
    <source>
        <dbReference type="ARBA" id="ARBA00023125"/>
    </source>
</evidence>
<dbReference type="InterPro" id="IPR013325">
    <property type="entry name" value="RNA_pol_sigma_r2"/>
</dbReference>
<dbReference type="PRINTS" id="PR00046">
    <property type="entry name" value="SIGMA70FCT"/>
</dbReference>
<keyword evidence="5 6" id="KW-0804">Transcription</keyword>